<dbReference type="CDD" id="cd11613">
    <property type="entry name" value="SAF_AH_GD"/>
    <property type="match status" value="1"/>
</dbReference>
<dbReference type="Pfam" id="PF08666">
    <property type="entry name" value="SAF"/>
    <property type="match status" value="1"/>
</dbReference>
<keyword evidence="1" id="KW-0456">Lyase</keyword>
<dbReference type="InterPro" id="IPR044144">
    <property type="entry name" value="SAF_UxaA/GarD"/>
</dbReference>
<dbReference type="GO" id="GO:0016787">
    <property type="term" value="F:hydrolase activity"/>
    <property type="evidence" value="ECO:0007669"/>
    <property type="project" value="UniProtKB-KW"/>
</dbReference>
<feature type="domain" description="SAF" evidence="2">
    <location>
        <begin position="10"/>
        <end position="81"/>
    </location>
</feature>
<dbReference type="GO" id="GO:0019698">
    <property type="term" value="P:D-galacturonate catabolic process"/>
    <property type="evidence" value="ECO:0007669"/>
    <property type="project" value="TreeGrafter"/>
</dbReference>
<dbReference type="GO" id="GO:0016829">
    <property type="term" value="F:lyase activity"/>
    <property type="evidence" value="ECO:0007669"/>
    <property type="project" value="UniProtKB-KW"/>
</dbReference>
<dbReference type="InterPro" id="IPR052172">
    <property type="entry name" value="UxaA_altronate/galactarate_dh"/>
</dbReference>
<sequence length="88" mass="9939">MDMILLNQKDNVAVVLNDILKGDMLSECGIRLCAQEDIPYGHKIALRDIPKGEIIYKYGEPIARAVENIQKGQWVHVHNIESIRGLGR</sequence>
<dbReference type="Proteomes" id="UP000823935">
    <property type="component" value="Unassembled WGS sequence"/>
</dbReference>
<protein>
    <submittedName>
        <fullName evidence="3">UxaA family hydrolase</fullName>
    </submittedName>
</protein>
<evidence type="ECO:0000313" key="3">
    <source>
        <dbReference type="EMBL" id="HIS30216.1"/>
    </source>
</evidence>
<dbReference type="Gene3D" id="2.30.130.110">
    <property type="match status" value="1"/>
</dbReference>
<evidence type="ECO:0000313" key="4">
    <source>
        <dbReference type="Proteomes" id="UP000823935"/>
    </source>
</evidence>
<proteinExistence type="predicted"/>
<dbReference type="AlphaFoldDB" id="A0A9D1ER46"/>
<accession>A0A9D1ER46</accession>
<reference evidence="3" key="2">
    <citation type="journal article" date="2021" name="PeerJ">
        <title>Extensive microbial diversity within the chicken gut microbiome revealed by metagenomics and culture.</title>
        <authorList>
            <person name="Gilroy R."/>
            <person name="Ravi A."/>
            <person name="Getino M."/>
            <person name="Pursley I."/>
            <person name="Horton D.L."/>
            <person name="Alikhan N.F."/>
            <person name="Baker D."/>
            <person name="Gharbi K."/>
            <person name="Hall N."/>
            <person name="Watson M."/>
            <person name="Adriaenssens E.M."/>
            <person name="Foster-Nyarko E."/>
            <person name="Jarju S."/>
            <person name="Secka A."/>
            <person name="Antonio M."/>
            <person name="Oren A."/>
            <person name="Chaudhuri R.R."/>
            <person name="La Ragione R."/>
            <person name="Hildebrand F."/>
            <person name="Pallen M.J."/>
        </authorList>
    </citation>
    <scope>NUCLEOTIDE SEQUENCE</scope>
    <source>
        <strain evidence="3">CHK190-19873</strain>
    </source>
</reference>
<dbReference type="PANTHER" id="PTHR30536:SF5">
    <property type="entry name" value="ALTRONATE DEHYDRATASE"/>
    <property type="match status" value="1"/>
</dbReference>
<comment type="caution">
    <text evidence="3">The sequence shown here is derived from an EMBL/GenBank/DDBJ whole genome shotgun (WGS) entry which is preliminary data.</text>
</comment>
<evidence type="ECO:0000259" key="2">
    <source>
        <dbReference type="SMART" id="SM00858"/>
    </source>
</evidence>
<dbReference type="EMBL" id="DVIQ01000007">
    <property type="protein sequence ID" value="HIS30216.1"/>
    <property type="molecule type" value="Genomic_DNA"/>
</dbReference>
<name>A0A9D1ER46_9FIRM</name>
<dbReference type="PANTHER" id="PTHR30536">
    <property type="entry name" value="ALTRONATE/GALACTARATE DEHYDRATASE"/>
    <property type="match status" value="1"/>
</dbReference>
<keyword evidence="3" id="KW-0378">Hydrolase</keyword>
<dbReference type="InterPro" id="IPR013974">
    <property type="entry name" value="SAF"/>
</dbReference>
<gene>
    <name evidence="3" type="ORF">IAB44_01490</name>
</gene>
<evidence type="ECO:0000256" key="1">
    <source>
        <dbReference type="ARBA" id="ARBA00023239"/>
    </source>
</evidence>
<reference evidence="3" key="1">
    <citation type="submission" date="2020-10" db="EMBL/GenBank/DDBJ databases">
        <authorList>
            <person name="Gilroy R."/>
        </authorList>
    </citation>
    <scope>NUCLEOTIDE SEQUENCE</scope>
    <source>
        <strain evidence="3">CHK190-19873</strain>
    </source>
</reference>
<organism evidence="3 4">
    <name type="scientific">Candidatus Limivivens intestinipullorum</name>
    <dbReference type="NCBI Taxonomy" id="2840858"/>
    <lineage>
        <taxon>Bacteria</taxon>
        <taxon>Bacillati</taxon>
        <taxon>Bacillota</taxon>
        <taxon>Clostridia</taxon>
        <taxon>Lachnospirales</taxon>
        <taxon>Lachnospiraceae</taxon>
        <taxon>Lachnospiraceae incertae sedis</taxon>
        <taxon>Candidatus Limivivens</taxon>
    </lineage>
</organism>
<dbReference type="SMART" id="SM00858">
    <property type="entry name" value="SAF"/>
    <property type="match status" value="1"/>
</dbReference>